<protein>
    <recommendedName>
        <fullName evidence="4 7">Signal peptidase I</fullName>
        <ecNumber evidence="4 7">3.4.21.89</ecNumber>
    </recommendedName>
</protein>
<dbReference type="InterPro" id="IPR019533">
    <property type="entry name" value="Peptidase_S26"/>
</dbReference>
<dbReference type="PROSITE" id="PS00760">
    <property type="entry name" value="SPASE_I_2"/>
    <property type="match status" value="1"/>
</dbReference>
<evidence type="ECO:0000256" key="4">
    <source>
        <dbReference type="ARBA" id="ARBA00013208"/>
    </source>
</evidence>
<gene>
    <name evidence="9" type="ORF">SAMN05660462_02422</name>
</gene>
<dbReference type="Proteomes" id="UP000198625">
    <property type="component" value="Unassembled WGS sequence"/>
</dbReference>
<evidence type="ECO:0000256" key="2">
    <source>
        <dbReference type="ARBA" id="ARBA00004401"/>
    </source>
</evidence>
<evidence type="ECO:0000256" key="1">
    <source>
        <dbReference type="ARBA" id="ARBA00000677"/>
    </source>
</evidence>
<dbReference type="PANTHER" id="PTHR43390:SF1">
    <property type="entry name" value="CHLOROPLAST PROCESSING PEPTIDASE"/>
    <property type="match status" value="1"/>
</dbReference>
<dbReference type="CDD" id="cd06530">
    <property type="entry name" value="S26_SPase_I"/>
    <property type="match status" value="1"/>
</dbReference>
<evidence type="ECO:0000256" key="3">
    <source>
        <dbReference type="ARBA" id="ARBA00009370"/>
    </source>
</evidence>
<accession>A0A1H3RK95</accession>
<dbReference type="PRINTS" id="PR00727">
    <property type="entry name" value="LEADERPTASE"/>
</dbReference>
<dbReference type="Pfam" id="PF10502">
    <property type="entry name" value="Peptidase_S26"/>
    <property type="match status" value="1"/>
</dbReference>
<proteinExistence type="inferred from homology"/>
<evidence type="ECO:0000256" key="5">
    <source>
        <dbReference type="ARBA" id="ARBA00022801"/>
    </source>
</evidence>
<dbReference type="Gene3D" id="2.10.109.10">
    <property type="entry name" value="Umud Fragment, subunit A"/>
    <property type="match status" value="1"/>
</dbReference>
<dbReference type="RefSeq" id="WP_208975264.1">
    <property type="nucleotide sequence ID" value="NZ_FNQE01000028.1"/>
</dbReference>
<dbReference type="InterPro" id="IPR019758">
    <property type="entry name" value="Pept_S26A_signal_pept_1_CS"/>
</dbReference>
<keyword evidence="7" id="KW-0812">Transmembrane</keyword>
<comment type="subcellular location">
    <subcellularLocation>
        <location evidence="2">Cell membrane</location>
        <topology evidence="2">Single-pass type II membrane protein</topology>
    </subcellularLocation>
    <subcellularLocation>
        <location evidence="7">Membrane</location>
        <topology evidence="7">Single-pass type II membrane protein</topology>
    </subcellularLocation>
</comment>
<sequence>MSRKTIAMELISWTKSLGIAFVLALIINIFVFEMTGVDGRSMNPTLNHGDRLFAIKTNQIFKSVPKYGDIVIVDGNINKNRTIIDEAKDSAIISTILRRKNMDFLIKRVIGVPGDTLEIRNNKLYRNGELIEEIYIFEEMITEDMSIRIPDGHVFVMGDNRNDSRDSRDIGPIPLKNVRAKVIIRLYPFNKMGKL</sequence>
<dbReference type="InterPro" id="IPR036286">
    <property type="entry name" value="LexA/Signal_pep-like_sf"/>
</dbReference>
<feature type="active site" evidence="6">
    <location>
        <position position="107"/>
    </location>
</feature>
<keyword evidence="10" id="KW-1185">Reference proteome</keyword>
<dbReference type="EC" id="3.4.21.89" evidence="4 7"/>
<dbReference type="EMBL" id="FNQE01000028">
    <property type="protein sequence ID" value="SDZ26050.1"/>
    <property type="molecule type" value="Genomic_DNA"/>
</dbReference>
<reference evidence="9 10" key="1">
    <citation type="submission" date="2016-10" db="EMBL/GenBank/DDBJ databases">
        <authorList>
            <person name="de Groot N.N."/>
        </authorList>
    </citation>
    <scope>NUCLEOTIDE SEQUENCE [LARGE SCALE GENOMIC DNA]</scope>
    <source>
        <strain evidence="9 10">DSM 21650</strain>
    </source>
</reference>
<dbReference type="GO" id="GO:0004252">
    <property type="term" value="F:serine-type endopeptidase activity"/>
    <property type="evidence" value="ECO:0007669"/>
    <property type="project" value="InterPro"/>
</dbReference>
<organism evidence="9 10">
    <name type="scientific">Proteiniborus ethanoligenes</name>
    <dbReference type="NCBI Taxonomy" id="415015"/>
    <lineage>
        <taxon>Bacteria</taxon>
        <taxon>Bacillati</taxon>
        <taxon>Bacillota</taxon>
        <taxon>Clostridia</taxon>
        <taxon>Eubacteriales</taxon>
        <taxon>Proteiniborus</taxon>
    </lineage>
</organism>
<dbReference type="PROSITE" id="PS00761">
    <property type="entry name" value="SPASE_I_3"/>
    <property type="match status" value="1"/>
</dbReference>
<dbReference type="AlphaFoldDB" id="A0A1H3RK95"/>
<keyword evidence="7" id="KW-1133">Transmembrane helix</keyword>
<dbReference type="InterPro" id="IPR019757">
    <property type="entry name" value="Pept_S26A_signal_pept_1_Lys-AS"/>
</dbReference>
<keyword evidence="5 7" id="KW-0378">Hydrolase</keyword>
<dbReference type="GO" id="GO:0005886">
    <property type="term" value="C:plasma membrane"/>
    <property type="evidence" value="ECO:0007669"/>
    <property type="project" value="UniProtKB-SubCell"/>
</dbReference>
<keyword evidence="7" id="KW-0645">Protease</keyword>
<evidence type="ECO:0000256" key="7">
    <source>
        <dbReference type="RuleBase" id="RU362042"/>
    </source>
</evidence>
<evidence type="ECO:0000313" key="10">
    <source>
        <dbReference type="Proteomes" id="UP000198625"/>
    </source>
</evidence>
<evidence type="ECO:0000259" key="8">
    <source>
        <dbReference type="Pfam" id="PF10502"/>
    </source>
</evidence>
<dbReference type="NCBIfam" id="TIGR02227">
    <property type="entry name" value="sigpep_I_bact"/>
    <property type="match status" value="1"/>
</dbReference>
<feature type="active site" evidence="6">
    <location>
        <position position="41"/>
    </location>
</feature>
<feature type="transmembrane region" description="Helical" evidence="7">
    <location>
        <begin position="12"/>
        <end position="32"/>
    </location>
</feature>
<dbReference type="PANTHER" id="PTHR43390">
    <property type="entry name" value="SIGNAL PEPTIDASE I"/>
    <property type="match status" value="1"/>
</dbReference>
<comment type="similarity">
    <text evidence="3 7">Belongs to the peptidase S26 family.</text>
</comment>
<dbReference type="SUPFAM" id="SSF51306">
    <property type="entry name" value="LexA/Signal peptidase"/>
    <property type="match status" value="1"/>
</dbReference>
<dbReference type="GO" id="GO:0006465">
    <property type="term" value="P:signal peptide processing"/>
    <property type="evidence" value="ECO:0007669"/>
    <property type="project" value="InterPro"/>
</dbReference>
<keyword evidence="7" id="KW-0472">Membrane</keyword>
<name>A0A1H3RK95_9FIRM</name>
<evidence type="ECO:0000256" key="6">
    <source>
        <dbReference type="PIRSR" id="PIRSR600223-1"/>
    </source>
</evidence>
<dbReference type="STRING" id="415015.SAMN05660462_02422"/>
<dbReference type="GO" id="GO:0009003">
    <property type="term" value="F:signal peptidase activity"/>
    <property type="evidence" value="ECO:0007669"/>
    <property type="project" value="UniProtKB-EC"/>
</dbReference>
<comment type="catalytic activity">
    <reaction evidence="1 7">
        <text>Cleavage of hydrophobic, N-terminal signal or leader sequences from secreted and periplasmic proteins.</text>
        <dbReference type="EC" id="3.4.21.89"/>
    </reaction>
</comment>
<evidence type="ECO:0000313" key="9">
    <source>
        <dbReference type="EMBL" id="SDZ26050.1"/>
    </source>
</evidence>
<dbReference type="InterPro" id="IPR000223">
    <property type="entry name" value="Pept_S26A_signal_pept_1"/>
</dbReference>
<feature type="domain" description="Peptidase S26" evidence="8">
    <location>
        <begin position="11"/>
        <end position="186"/>
    </location>
</feature>